<dbReference type="GO" id="GO:0042802">
    <property type="term" value="F:identical protein binding"/>
    <property type="evidence" value="ECO:0007669"/>
    <property type="project" value="UniProtKB-ARBA"/>
</dbReference>
<dbReference type="Pfam" id="PF00210">
    <property type="entry name" value="Ferritin"/>
    <property type="match status" value="1"/>
</dbReference>
<evidence type="ECO:0000256" key="8">
    <source>
        <dbReference type="PIRSR" id="PIRSR601519-1"/>
    </source>
</evidence>
<name>A0A953I604_SYMTR</name>
<dbReference type="AlphaFoldDB" id="A0A953I604"/>
<evidence type="ECO:0000256" key="5">
    <source>
        <dbReference type="ARBA" id="ARBA00023002"/>
    </source>
</evidence>
<evidence type="ECO:0000256" key="7">
    <source>
        <dbReference type="ARBA" id="ARBA00048035"/>
    </source>
</evidence>
<sequence length="163" mass="18392">MNQAMEAALNEQINLELSSAYTYLAMAAYCESINLPGTAHWLQVQAKEELEHAMKIYEHVNDRGGRVVLKAIPEPVQDYASPVAVFEAVLAHEQKVTESIHKLYALAVAEKDYASLPLLHWFIEEQVEEEKSADEVLQKFRMAGESKSALLFLDSKLGKRDEE</sequence>
<feature type="binding site" evidence="8">
    <location>
        <position position="126"/>
    </location>
    <ligand>
        <name>Fe cation</name>
        <dbReference type="ChEBI" id="CHEBI:24875"/>
        <label>1</label>
    </ligand>
</feature>
<evidence type="ECO:0000256" key="2">
    <source>
        <dbReference type="ARBA" id="ARBA00006950"/>
    </source>
</evidence>
<dbReference type="Gene3D" id="1.20.1260.10">
    <property type="match status" value="1"/>
</dbReference>
<dbReference type="GO" id="GO:0008199">
    <property type="term" value="F:ferric iron binding"/>
    <property type="evidence" value="ECO:0007669"/>
    <property type="project" value="InterPro"/>
</dbReference>
<evidence type="ECO:0000256" key="6">
    <source>
        <dbReference type="ARBA" id="ARBA00023004"/>
    </source>
</evidence>
<reference evidence="11" key="1">
    <citation type="submission" date="2017-11" db="EMBL/GenBank/DDBJ databases">
        <title>Three new genomes from thermophilic consortium.</title>
        <authorList>
            <person name="Quaggio R."/>
            <person name="Amgarten D."/>
            <person name="Setubal J.C."/>
        </authorList>
    </citation>
    <scope>NUCLEOTIDE SEQUENCE</scope>
    <source>
        <strain evidence="11">ZCTH01-B2</strain>
    </source>
</reference>
<evidence type="ECO:0000256" key="4">
    <source>
        <dbReference type="ARBA" id="ARBA00022723"/>
    </source>
</evidence>
<keyword evidence="9" id="KW-0963">Cytoplasm</keyword>
<dbReference type="Proteomes" id="UP000732377">
    <property type="component" value="Unassembled WGS sequence"/>
</dbReference>
<gene>
    <name evidence="11" type="ORF">CWE10_15035</name>
</gene>
<dbReference type="InterPro" id="IPR012347">
    <property type="entry name" value="Ferritin-like"/>
</dbReference>
<feature type="domain" description="Ferritin-like diiron" evidence="10">
    <location>
        <begin position="1"/>
        <end position="144"/>
    </location>
</feature>
<comment type="subcellular location">
    <subcellularLocation>
        <location evidence="9">Cytoplasm</location>
    </subcellularLocation>
</comment>
<comment type="similarity">
    <text evidence="2 9">Belongs to the ferritin family. Prokaryotic subfamily.</text>
</comment>
<dbReference type="InterPro" id="IPR009040">
    <property type="entry name" value="Ferritin-like_diiron"/>
</dbReference>
<dbReference type="GO" id="GO:0004322">
    <property type="term" value="F:ferroxidase activity"/>
    <property type="evidence" value="ECO:0007669"/>
    <property type="project" value="TreeGrafter"/>
</dbReference>
<keyword evidence="4 8" id="KW-0479">Metal-binding</keyword>
<dbReference type="RefSeq" id="WP_273380740.1">
    <property type="nucleotide sequence ID" value="NZ_PIUK01000188.1"/>
</dbReference>
<comment type="function">
    <text evidence="1 9">Iron-storage protein.</text>
</comment>
<keyword evidence="3 9" id="KW-0409">Iron storage</keyword>
<protein>
    <recommendedName>
        <fullName evidence="9">Ferritin</fullName>
        <ecNumber evidence="9">1.16.3.2</ecNumber>
    </recommendedName>
</protein>
<feature type="binding site" evidence="8">
    <location>
        <position position="93"/>
    </location>
    <ligand>
        <name>Fe cation</name>
        <dbReference type="ChEBI" id="CHEBI:24875"/>
        <label>1</label>
    </ligand>
</feature>
<dbReference type="GO" id="GO:0006826">
    <property type="term" value="P:iron ion transport"/>
    <property type="evidence" value="ECO:0007669"/>
    <property type="project" value="InterPro"/>
</dbReference>
<dbReference type="PANTHER" id="PTHR11431:SF127">
    <property type="entry name" value="BACTERIAL NON-HEME FERRITIN"/>
    <property type="match status" value="1"/>
</dbReference>
<dbReference type="InterPro" id="IPR001519">
    <property type="entry name" value="Ferritin"/>
</dbReference>
<proteinExistence type="inferred from homology"/>
<evidence type="ECO:0000256" key="1">
    <source>
        <dbReference type="ARBA" id="ARBA00002485"/>
    </source>
</evidence>
<dbReference type="InterPro" id="IPR009078">
    <property type="entry name" value="Ferritin-like_SF"/>
</dbReference>
<evidence type="ECO:0000256" key="3">
    <source>
        <dbReference type="ARBA" id="ARBA00022434"/>
    </source>
</evidence>
<dbReference type="InterPro" id="IPR041719">
    <property type="entry name" value="Ferritin_prok"/>
</dbReference>
<dbReference type="GO" id="GO:0008198">
    <property type="term" value="F:ferrous iron binding"/>
    <property type="evidence" value="ECO:0007669"/>
    <property type="project" value="TreeGrafter"/>
</dbReference>
<evidence type="ECO:0000259" key="10">
    <source>
        <dbReference type="PROSITE" id="PS50905"/>
    </source>
</evidence>
<dbReference type="InterPro" id="IPR008331">
    <property type="entry name" value="Ferritin_DPS_dom"/>
</dbReference>
<evidence type="ECO:0000256" key="9">
    <source>
        <dbReference type="RuleBase" id="RU361145"/>
    </source>
</evidence>
<keyword evidence="5" id="KW-0560">Oxidoreductase</keyword>
<dbReference type="PROSITE" id="PS50905">
    <property type="entry name" value="FERRITIN_LIKE"/>
    <property type="match status" value="1"/>
</dbReference>
<evidence type="ECO:0000313" key="11">
    <source>
        <dbReference type="EMBL" id="MBY6277497.1"/>
    </source>
</evidence>
<dbReference type="CDD" id="cd01055">
    <property type="entry name" value="Nonheme_Ferritin"/>
    <property type="match status" value="1"/>
</dbReference>
<dbReference type="EMBL" id="PIUK01000188">
    <property type="protein sequence ID" value="MBY6277497.1"/>
    <property type="molecule type" value="Genomic_DNA"/>
</dbReference>
<dbReference type="PANTHER" id="PTHR11431">
    <property type="entry name" value="FERRITIN"/>
    <property type="match status" value="1"/>
</dbReference>
<feature type="binding site" evidence="8">
    <location>
        <position position="16"/>
    </location>
    <ligand>
        <name>Fe cation</name>
        <dbReference type="ChEBI" id="CHEBI:24875"/>
        <label>1</label>
    </ligand>
</feature>
<feature type="binding site" evidence="8">
    <location>
        <position position="49"/>
    </location>
    <ligand>
        <name>Fe cation</name>
        <dbReference type="ChEBI" id="CHEBI:24875"/>
        <label>1</label>
    </ligand>
</feature>
<comment type="caution">
    <text evidence="11">The sequence shown here is derived from an EMBL/GenBank/DDBJ whole genome shotgun (WGS) entry which is preliminary data.</text>
</comment>
<dbReference type="GO" id="GO:0005829">
    <property type="term" value="C:cytosol"/>
    <property type="evidence" value="ECO:0007669"/>
    <property type="project" value="TreeGrafter"/>
</dbReference>
<dbReference type="GO" id="GO:0006879">
    <property type="term" value="P:intracellular iron ion homeostasis"/>
    <property type="evidence" value="ECO:0007669"/>
    <property type="project" value="UniProtKB-KW"/>
</dbReference>
<keyword evidence="6 8" id="KW-0408">Iron</keyword>
<feature type="binding site" evidence="8">
    <location>
        <position position="52"/>
    </location>
    <ligand>
        <name>Fe cation</name>
        <dbReference type="ChEBI" id="CHEBI:24875"/>
        <label>1</label>
    </ligand>
</feature>
<comment type="catalytic activity">
    <reaction evidence="7 9">
        <text>4 Fe(2+) + O2 + 6 H2O = 4 iron(III) oxide-hydroxide + 12 H(+)</text>
        <dbReference type="Rhea" id="RHEA:11972"/>
        <dbReference type="ChEBI" id="CHEBI:15377"/>
        <dbReference type="ChEBI" id="CHEBI:15378"/>
        <dbReference type="ChEBI" id="CHEBI:15379"/>
        <dbReference type="ChEBI" id="CHEBI:29033"/>
        <dbReference type="ChEBI" id="CHEBI:78619"/>
        <dbReference type="EC" id="1.16.3.2"/>
    </reaction>
</comment>
<organism evidence="11 12">
    <name type="scientific">Symbiobacterium thermophilum</name>
    <dbReference type="NCBI Taxonomy" id="2734"/>
    <lineage>
        <taxon>Bacteria</taxon>
        <taxon>Bacillati</taxon>
        <taxon>Bacillota</taxon>
        <taxon>Clostridia</taxon>
        <taxon>Eubacteriales</taxon>
        <taxon>Symbiobacteriaceae</taxon>
        <taxon>Symbiobacterium</taxon>
    </lineage>
</organism>
<evidence type="ECO:0000313" key="12">
    <source>
        <dbReference type="Proteomes" id="UP000732377"/>
    </source>
</evidence>
<dbReference type="SUPFAM" id="SSF47240">
    <property type="entry name" value="Ferritin-like"/>
    <property type="match status" value="1"/>
</dbReference>
<accession>A0A953I604</accession>
<dbReference type="EC" id="1.16.3.2" evidence="9"/>
<dbReference type="FunFam" id="1.20.1260.10:FF:000001">
    <property type="entry name" value="Non-heme ferritin"/>
    <property type="match status" value="1"/>
</dbReference>